<proteinExistence type="predicted"/>
<keyword evidence="2" id="KW-1185">Reference proteome</keyword>
<evidence type="ECO:0000313" key="2">
    <source>
        <dbReference type="Proteomes" id="UP000322244"/>
    </source>
</evidence>
<organism evidence="1 2">
    <name type="scientific">Antrihabitans cavernicola</name>
    <dbReference type="NCBI Taxonomy" id="2495913"/>
    <lineage>
        <taxon>Bacteria</taxon>
        <taxon>Bacillati</taxon>
        <taxon>Actinomycetota</taxon>
        <taxon>Actinomycetes</taxon>
        <taxon>Mycobacteriales</taxon>
        <taxon>Nocardiaceae</taxon>
        <taxon>Antrihabitans</taxon>
    </lineage>
</organism>
<comment type="caution">
    <text evidence="1">The sequence shown here is derived from an EMBL/GenBank/DDBJ whole genome shotgun (WGS) entry which is preliminary data.</text>
</comment>
<gene>
    <name evidence="1" type="ORF">FOY51_24850</name>
</gene>
<name>A0A5A7S7K0_9NOCA</name>
<protein>
    <submittedName>
        <fullName evidence="1">Uncharacterized protein</fullName>
    </submittedName>
</protein>
<dbReference type="Proteomes" id="UP000322244">
    <property type="component" value="Unassembled WGS sequence"/>
</dbReference>
<dbReference type="RefSeq" id="WP_149432965.1">
    <property type="nucleotide sequence ID" value="NZ_VLNY01000021.1"/>
</dbReference>
<sequence>MSGARIDRLDSQPVDDVLYFAVSNQAPAVDAVRSLELEAVDAVVFDANRIRLERNGTAG</sequence>
<accession>A0A5A7S7K0</accession>
<evidence type="ECO:0000313" key="1">
    <source>
        <dbReference type="EMBL" id="KAA0017668.1"/>
    </source>
</evidence>
<dbReference type="EMBL" id="VLNY01000021">
    <property type="protein sequence ID" value="KAA0017668.1"/>
    <property type="molecule type" value="Genomic_DNA"/>
</dbReference>
<reference evidence="1 2" key="1">
    <citation type="submission" date="2019-07" db="EMBL/GenBank/DDBJ databases">
        <title>Rhodococcus cavernicolus sp. nov., isolated from a cave.</title>
        <authorList>
            <person name="Lee S.D."/>
        </authorList>
    </citation>
    <scope>NUCLEOTIDE SEQUENCE [LARGE SCALE GENOMIC DNA]</scope>
    <source>
        <strain evidence="1 2">C1-24</strain>
    </source>
</reference>
<dbReference type="AlphaFoldDB" id="A0A5A7S7K0"/>